<dbReference type="AlphaFoldDB" id="A0AAJ2R2F8"/>
<gene>
    <name evidence="1" type="ORF">SGN30_26095</name>
</gene>
<dbReference type="RefSeq" id="WP_013800523.1">
    <property type="nucleotide sequence ID" value="NZ_JAWWMZ010000014.1"/>
</dbReference>
<evidence type="ECO:0000313" key="1">
    <source>
        <dbReference type="EMBL" id="MDX4956899.1"/>
    </source>
</evidence>
<dbReference type="EMBL" id="JAWWMZ010000014">
    <property type="protein sequence ID" value="MDX4956899.1"/>
    <property type="molecule type" value="Genomic_DNA"/>
</dbReference>
<reference evidence="1" key="1">
    <citation type="submission" date="2023-11" db="EMBL/GenBank/DDBJ databases">
        <title>Identification and selenium tolerance of Delftia acidovorans R3-25.</title>
        <authorList>
            <person name="Zhang S."/>
            <person name="Liu Y."/>
            <person name="Guo Y."/>
        </authorList>
    </citation>
    <scope>NUCLEOTIDE SEQUENCE</scope>
    <source>
        <strain evidence="1">R3-25</strain>
    </source>
</reference>
<organism evidence="1 2">
    <name type="scientific">Delftia acidovorans</name>
    <name type="common">Pseudomonas acidovorans</name>
    <name type="synonym">Comamonas acidovorans</name>
    <dbReference type="NCBI Taxonomy" id="80866"/>
    <lineage>
        <taxon>Bacteria</taxon>
        <taxon>Pseudomonadati</taxon>
        <taxon>Pseudomonadota</taxon>
        <taxon>Betaproteobacteria</taxon>
        <taxon>Burkholderiales</taxon>
        <taxon>Comamonadaceae</taxon>
        <taxon>Delftia</taxon>
    </lineage>
</organism>
<name>A0AAJ2R2F8_DELAC</name>
<accession>A0AAJ2R2F8</accession>
<protein>
    <submittedName>
        <fullName evidence="1">Uncharacterized protein</fullName>
    </submittedName>
</protein>
<comment type="caution">
    <text evidence="1">The sequence shown here is derived from an EMBL/GenBank/DDBJ whole genome shotgun (WGS) entry which is preliminary data.</text>
</comment>
<sequence>MKQTKEQAKTSAARIERLTRDISEIHKLVDEGCAEISATAQMALKWLETPEGCQRLDVVAEALKTIRHSALFTGDCSRSKAITAGSTYRNLAQRRLREAEKAADEARVAQALRDSAA</sequence>
<dbReference type="Proteomes" id="UP001287445">
    <property type="component" value="Unassembled WGS sequence"/>
</dbReference>
<proteinExistence type="predicted"/>
<evidence type="ECO:0000313" key="2">
    <source>
        <dbReference type="Proteomes" id="UP001287445"/>
    </source>
</evidence>